<evidence type="ECO:0000313" key="2">
    <source>
        <dbReference type="EMBL" id="CAI9294092.1"/>
    </source>
</evidence>
<name>A0AA35ZLQ4_LACSI</name>
<dbReference type="EMBL" id="OX465083">
    <property type="protein sequence ID" value="CAI9294092.1"/>
    <property type="molecule type" value="Genomic_DNA"/>
</dbReference>
<dbReference type="PANTHER" id="PTHR15678">
    <property type="entry name" value="ANTIGEN MLAA-22-RELATED"/>
    <property type="match status" value="1"/>
</dbReference>
<dbReference type="AlphaFoldDB" id="A0AA35ZLQ4"/>
<dbReference type="PANTHER" id="PTHR15678:SF11">
    <property type="entry name" value="FMP27, GFWDK DOMAIN-CONTAINING PROTEIN"/>
    <property type="match status" value="1"/>
</dbReference>
<evidence type="ECO:0000313" key="3">
    <source>
        <dbReference type="Proteomes" id="UP001177003"/>
    </source>
</evidence>
<proteinExistence type="predicted"/>
<dbReference type="InterPro" id="IPR045167">
    <property type="entry name" value="Hobbit"/>
</dbReference>
<feature type="region of interest" description="Disordered" evidence="1">
    <location>
        <begin position="113"/>
        <end position="134"/>
    </location>
</feature>
<organism evidence="2 3">
    <name type="scientific">Lactuca saligna</name>
    <name type="common">Willowleaf lettuce</name>
    <dbReference type="NCBI Taxonomy" id="75948"/>
    <lineage>
        <taxon>Eukaryota</taxon>
        <taxon>Viridiplantae</taxon>
        <taxon>Streptophyta</taxon>
        <taxon>Embryophyta</taxon>
        <taxon>Tracheophyta</taxon>
        <taxon>Spermatophyta</taxon>
        <taxon>Magnoliopsida</taxon>
        <taxon>eudicotyledons</taxon>
        <taxon>Gunneridae</taxon>
        <taxon>Pentapetalae</taxon>
        <taxon>asterids</taxon>
        <taxon>campanulids</taxon>
        <taxon>Asterales</taxon>
        <taxon>Asteraceae</taxon>
        <taxon>Cichorioideae</taxon>
        <taxon>Cichorieae</taxon>
        <taxon>Lactucinae</taxon>
        <taxon>Lactuca</taxon>
    </lineage>
</organism>
<dbReference type="Proteomes" id="UP001177003">
    <property type="component" value="Chromosome 7"/>
</dbReference>
<reference evidence="2" key="1">
    <citation type="submission" date="2023-04" db="EMBL/GenBank/DDBJ databases">
        <authorList>
            <person name="Vijverberg K."/>
            <person name="Xiong W."/>
            <person name="Schranz E."/>
        </authorList>
    </citation>
    <scope>NUCLEOTIDE SEQUENCE</scope>
</reference>
<protein>
    <submittedName>
        <fullName evidence="2">Uncharacterized protein</fullName>
    </submittedName>
</protein>
<accession>A0AA35ZLQ4</accession>
<gene>
    <name evidence="2" type="ORF">LSALG_LOCUS33084</name>
</gene>
<keyword evidence="3" id="KW-1185">Reference proteome</keyword>
<sequence>MFLGHILESKSSVSLWKAVVVAVFLAERFTARLVSSILSRVLKASVGFRISGWRCLRDVRIKFERGAVESVSIGEIKLSLRKSLVKLGGAFISRDPKLLFVISEIEVVTRTAEKTSKTTKSRRPKTSSGSSKPGKKLKVIANVARFFSLSVRDLVVKTPKASLEIKDVGLDLSKDPGSKPSVYLKLQMLPIVIHLGDNISCSKGSESLCAGDGSTMHKSSAHFICEEFGLLFEFGPHSILLSSFYYSIVLGKICPIIEIQNNHH</sequence>
<dbReference type="Pfam" id="PF10344">
    <property type="entry name" value="Hobbit"/>
    <property type="match status" value="1"/>
</dbReference>
<evidence type="ECO:0000256" key="1">
    <source>
        <dbReference type="SAM" id="MobiDB-lite"/>
    </source>
</evidence>